<dbReference type="GO" id="GO:0016747">
    <property type="term" value="F:acyltransferase activity, transferring groups other than amino-acyl groups"/>
    <property type="evidence" value="ECO:0007669"/>
    <property type="project" value="InterPro"/>
</dbReference>
<evidence type="ECO:0000313" key="2">
    <source>
        <dbReference type="EMBL" id="PKW20510.1"/>
    </source>
</evidence>
<comment type="caution">
    <text evidence="3">The sequence shown here is derived from an EMBL/GenBank/DDBJ whole genome shotgun (WGS) entry which is preliminary data.</text>
</comment>
<gene>
    <name evidence="2" type="ORF">B0G92_2656</name>
    <name evidence="3" type="ORF">CLV50_2666</name>
</gene>
<dbReference type="InterPro" id="IPR000182">
    <property type="entry name" value="GNAT_dom"/>
</dbReference>
<dbReference type="PANTHER" id="PTHR43792:SF1">
    <property type="entry name" value="N-ACETYLTRANSFERASE DOMAIN-CONTAINING PROTEIN"/>
    <property type="match status" value="1"/>
</dbReference>
<dbReference type="InterPro" id="IPR051531">
    <property type="entry name" value="N-acetyltransferase"/>
</dbReference>
<feature type="domain" description="N-acetyltransferase" evidence="1">
    <location>
        <begin position="11"/>
        <end position="177"/>
    </location>
</feature>
<evidence type="ECO:0000313" key="4">
    <source>
        <dbReference type="Proteomes" id="UP000233767"/>
    </source>
</evidence>
<name>A0A497UH49_9FLAO</name>
<sequence length="183" mass="21349">METLSIHTERLHIRHLTQNDLDDFHIYRSNPEVTKYQGFDVMTREQASEFIAKQENKLFGKRGEWVQYAIESKETGRLIGDCAIKLDAFDERIAEVGMTISHLHQQKGYAKEAFSGIMDFLFAVKNIHRIVETVDAENIASISLLESLKFRREGHFIENIFFKGNWGSEFQYAMLKREWLANS</sequence>
<evidence type="ECO:0000259" key="1">
    <source>
        <dbReference type="PROSITE" id="PS51186"/>
    </source>
</evidence>
<dbReference type="Proteomes" id="UP000275027">
    <property type="component" value="Unassembled WGS sequence"/>
</dbReference>
<proteinExistence type="predicted"/>
<evidence type="ECO:0000313" key="3">
    <source>
        <dbReference type="EMBL" id="RLJ23953.1"/>
    </source>
</evidence>
<reference evidence="2 4" key="1">
    <citation type="submission" date="2017-12" db="EMBL/GenBank/DDBJ databases">
        <title>Genomic Encyclopedia of Type Strains, Phase III (KMG-III): the genomes of soil and plant-associated and newly described type strains.</title>
        <authorList>
            <person name="Whitman W."/>
        </authorList>
    </citation>
    <scope>NUCLEOTIDE SEQUENCE [LARGE SCALE GENOMIC DNA]</scope>
    <source>
        <strain evidence="2 4">IP-10</strain>
    </source>
</reference>
<protein>
    <submittedName>
        <fullName evidence="3">RimJ/RimL family protein N-acetyltransferase</fullName>
    </submittedName>
</protein>
<keyword evidence="3" id="KW-0808">Transferase</keyword>
<dbReference type="EMBL" id="RCCB01000013">
    <property type="protein sequence ID" value="RLJ23953.1"/>
    <property type="molecule type" value="Genomic_DNA"/>
</dbReference>
<evidence type="ECO:0000313" key="5">
    <source>
        <dbReference type="Proteomes" id="UP000275027"/>
    </source>
</evidence>
<dbReference type="PROSITE" id="PS51186">
    <property type="entry name" value="GNAT"/>
    <property type="match status" value="1"/>
</dbReference>
<dbReference type="SUPFAM" id="SSF55729">
    <property type="entry name" value="Acyl-CoA N-acyltransferases (Nat)"/>
    <property type="match status" value="1"/>
</dbReference>
<dbReference type="InterPro" id="IPR016181">
    <property type="entry name" value="Acyl_CoA_acyltransferase"/>
</dbReference>
<reference evidence="3 5" key="2">
    <citation type="submission" date="2018-10" db="EMBL/GenBank/DDBJ databases">
        <title>Genomic Encyclopedia of Archaeal and Bacterial Type Strains, Phase II (KMG-II): from individual species to whole genera.</title>
        <authorList>
            <person name="Goeker M."/>
        </authorList>
    </citation>
    <scope>NUCLEOTIDE SEQUENCE [LARGE SCALE GENOMIC DNA]</scope>
    <source>
        <strain evidence="3 5">DSM 21886</strain>
    </source>
</reference>
<dbReference type="EMBL" id="PJND01000009">
    <property type="protein sequence ID" value="PKW20510.1"/>
    <property type="molecule type" value="Genomic_DNA"/>
</dbReference>
<dbReference type="Gene3D" id="3.40.630.30">
    <property type="match status" value="1"/>
</dbReference>
<accession>A0A497UH49</accession>
<dbReference type="Proteomes" id="UP000233767">
    <property type="component" value="Unassembled WGS sequence"/>
</dbReference>
<dbReference type="PANTHER" id="PTHR43792">
    <property type="entry name" value="GNAT FAMILY, PUTATIVE (AFU_ORTHOLOGUE AFUA_3G00765)-RELATED-RELATED"/>
    <property type="match status" value="1"/>
</dbReference>
<dbReference type="RefSeq" id="WP_056073591.1">
    <property type="nucleotide sequence ID" value="NZ_CALHAS010000010.1"/>
</dbReference>
<organism evidence="3 5">
    <name type="scientific">Flavobacterium lindanitolerans</name>
    <dbReference type="NCBI Taxonomy" id="428988"/>
    <lineage>
        <taxon>Bacteria</taxon>
        <taxon>Pseudomonadati</taxon>
        <taxon>Bacteroidota</taxon>
        <taxon>Flavobacteriia</taxon>
        <taxon>Flavobacteriales</taxon>
        <taxon>Flavobacteriaceae</taxon>
        <taxon>Flavobacterium</taxon>
    </lineage>
</organism>
<dbReference type="AlphaFoldDB" id="A0A497UH49"/>
<keyword evidence="4" id="KW-1185">Reference proteome</keyword>
<dbReference type="Pfam" id="PF13302">
    <property type="entry name" value="Acetyltransf_3"/>
    <property type="match status" value="1"/>
</dbReference>